<feature type="domain" description="TF-B3" evidence="7">
    <location>
        <begin position="103"/>
        <end position="194"/>
    </location>
</feature>
<evidence type="ECO:0000256" key="1">
    <source>
        <dbReference type="ARBA" id="ARBA00004123"/>
    </source>
</evidence>
<name>A0A2G5EKY8_AQUCA</name>
<dbReference type="PANTHER" id="PTHR31391:SF101">
    <property type="entry name" value="B3 DOMAIN-CONTAINING PROTEIN OS01G0234100"/>
    <property type="match status" value="1"/>
</dbReference>
<keyword evidence="5" id="KW-0539">Nucleus</keyword>
<dbReference type="OrthoDB" id="1909330at2759"/>
<protein>
    <recommendedName>
        <fullName evidence="7">TF-B3 domain-containing protein</fullName>
    </recommendedName>
</protein>
<dbReference type="SUPFAM" id="SSF101936">
    <property type="entry name" value="DNA-binding pseudobarrel domain"/>
    <property type="match status" value="1"/>
</dbReference>
<reference evidence="8 9" key="1">
    <citation type="submission" date="2017-09" db="EMBL/GenBank/DDBJ databases">
        <title>WGS assembly of Aquilegia coerulea Goldsmith.</title>
        <authorList>
            <person name="Hodges S."/>
            <person name="Kramer E."/>
            <person name="Nordborg M."/>
            <person name="Tomkins J."/>
            <person name="Borevitz J."/>
            <person name="Derieg N."/>
            <person name="Yan J."/>
            <person name="Mihaltcheva S."/>
            <person name="Hayes R.D."/>
            <person name="Rokhsar D."/>
        </authorList>
    </citation>
    <scope>NUCLEOTIDE SEQUENCE [LARGE SCALE GENOMIC DNA]</scope>
    <source>
        <strain evidence="9">cv. Goldsmith</strain>
    </source>
</reference>
<keyword evidence="2" id="KW-0805">Transcription regulation</keyword>
<feature type="coiled-coil region" evidence="6">
    <location>
        <begin position="407"/>
        <end position="441"/>
    </location>
</feature>
<organism evidence="8 9">
    <name type="scientific">Aquilegia coerulea</name>
    <name type="common">Rocky mountain columbine</name>
    <dbReference type="NCBI Taxonomy" id="218851"/>
    <lineage>
        <taxon>Eukaryota</taxon>
        <taxon>Viridiplantae</taxon>
        <taxon>Streptophyta</taxon>
        <taxon>Embryophyta</taxon>
        <taxon>Tracheophyta</taxon>
        <taxon>Spermatophyta</taxon>
        <taxon>Magnoliopsida</taxon>
        <taxon>Ranunculales</taxon>
        <taxon>Ranunculaceae</taxon>
        <taxon>Thalictroideae</taxon>
        <taxon>Aquilegia</taxon>
    </lineage>
</organism>
<dbReference type="Pfam" id="PF02362">
    <property type="entry name" value="B3"/>
    <property type="match status" value="1"/>
</dbReference>
<evidence type="ECO:0000313" key="9">
    <source>
        <dbReference type="Proteomes" id="UP000230069"/>
    </source>
</evidence>
<evidence type="ECO:0000256" key="3">
    <source>
        <dbReference type="ARBA" id="ARBA00023125"/>
    </source>
</evidence>
<dbReference type="InterPro" id="IPR003340">
    <property type="entry name" value="B3_DNA-bd"/>
</dbReference>
<evidence type="ECO:0000256" key="2">
    <source>
        <dbReference type="ARBA" id="ARBA00023015"/>
    </source>
</evidence>
<dbReference type="EMBL" id="KZ305024">
    <property type="protein sequence ID" value="PIA56425.1"/>
    <property type="molecule type" value="Genomic_DNA"/>
</dbReference>
<dbReference type="Gene3D" id="2.40.330.10">
    <property type="entry name" value="DNA-binding pseudobarrel domain"/>
    <property type="match status" value="1"/>
</dbReference>
<sequence>MAVIEISAEEFGMQTSAAEEKKKKTSYEEDVLALAQFSYFRNYYNPTSSPKPISMEGFHQVKIDTSLSYKQKHTLPDHDKANQSAKERAEEVQANLDPEFPSFVKVMLPSHVSGGFWMGFPAKFCSSHLPKEDVMMTLVDENQEEFLARFLPRKTGLSSGWKGFSIAHKLVEGDVLVFHLIKDTKFQVYILRAYGLGGIDGVVGLLSLDSHPKCTRQNNAGQRVMTTEETAIKCQKTSLMAAAFPPSEEEETESSSAEVGSEGLEGIMFSKMDEVQPHTPCKETNSTGVRRSSRVSTKTKVWFDYMGLKRYSTKKKSYKQHTTERVEQFQSNGESRLKLADGSMCDFVRVADCIKASNLKTSRDDFMAWDNSLEALEKRGLNVGFLRARVQQCMEIKAEAATDLKMCGELRVEQARLKAELAELERKSKTLDSNLKIYEAKSKVNEDRFRSVVNSPW</sequence>
<gene>
    <name evidence="8" type="ORF">AQUCO_00700625v1</name>
</gene>
<keyword evidence="9" id="KW-1185">Reference proteome</keyword>
<dbReference type="InterPro" id="IPR015300">
    <property type="entry name" value="DNA-bd_pseudobarrel_sf"/>
</dbReference>
<proteinExistence type="predicted"/>
<dbReference type="Proteomes" id="UP000230069">
    <property type="component" value="Unassembled WGS sequence"/>
</dbReference>
<dbReference type="GO" id="GO:0003677">
    <property type="term" value="F:DNA binding"/>
    <property type="evidence" value="ECO:0007669"/>
    <property type="project" value="UniProtKB-KW"/>
</dbReference>
<dbReference type="SMART" id="SM01019">
    <property type="entry name" value="B3"/>
    <property type="match status" value="1"/>
</dbReference>
<evidence type="ECO:0000256" key="4">
    <source>
        <dbReference type="ARBA" id="ARBA00023163"/>
    </source>
</evidence>
<dbReference type="InParanoid" id="A0A2G5EKY8"/>
<dbReference type="InterPro" id="IPR044837">
    <property type="entry name" value="REM16-like"/>
</dbReference>
<dbReference type="AlphaFoldDB" id="A0A2G5EKY8"/>
<comment type="subcellular location">
    <subcellularLocation>
        <location evidence="1">Nucleus</location>
    </subcellularLocation>
</comment>
<evidence type="ECO:0000256" key="5">
    <source>
        <dbReference type="ARBA" id="ARBA00023242"/>
    </source>
</evidence>
<dbReference type="STRING" id="218851.A0A2G5EKY8"/>
<dbReference type="PROSITE" id="PS50863">
    <property type="entry name" value="B3"/>
    <property type="match status" value="1"/>
</dbReference>
<keyword evidence="4" id="KW-0804">Transcription</keyword>
<keyword evidence="6" id="KW-0175">Coiled coil</keyword>
<accession>A0A2G5EKY8</accession>
<evidence type="ECO:0000256" key="6">
    <source>
        <dbReference type="SAM" id="Coils"/>
    </source>
</evidence>
<dbReference type="PANTHER" id="PTHR31391">
    <property type="entry name" value="B3 DOMAIN-CONTAINING PROTEIN OS11G0197600-RELATED"/>
    <property type="match status" value="1"/>
</dbReference>
<dbReference type="CDD" id="cd10017">
    <property type="entry name" value="B3_DNA"/>
    <property type="match status" value="1"/>
</dbReference>
<keyword evidence="3" id="KW-0238">DNA-binding</keyword>
<evidence type="ECO:0000313" key="8">
    <source>
        <dbReference type="EMBL" id="PIA56425.1"/>
    </source>
</evidence>
<dbReference type="GO" id="GO:0005634">
    <property type="term" value="C:nucleus"/>
    <property type="evidence" value="ECO:0007669"/>
    <property type="project" value="UniProtKB-SubCell"/>
</dbReference>
<evidence type="ECO:0000259" key="7">
    <source>
        <dbReference type="PROSITE" id="PS50863"/>
    </source>
</evidence>